<dbReference type="AlphaFoldDB" id="R0L8N5"/>
<sequence length="223" mass="24544">MAEPTDGAHHQRDPSLTGKFMLAPAAPPPGREQKVQFCPAALNRAFLTPHTQPEVKPDFSSRLVCKRPKQYANQQIIDNAELCFGNTLRVQLHSSNSLATKTGPFRNKTAALKGWQYQHIASANGLTESVAPEMLEIPDSTEINSRVAESQEKDKHRTALRARSPVLPPCRTPACHWQPEELVSIRGAAGTVPSRQLAYSHPGVETERVPLRHQGHATLCQLA</sequence>
<protein>
    <submittedName>
        <fullName evidence="1">Uncharacterized protein</fullName>
    </submittedName>
</protein>
<reference evidence="2" key="1">
    <citation type="journal article" date="2013" name="Nat. Genet.">
        <title>The duck genome and transcriptome provide insight into an avian influenza virus reservoir species.</title>
        <authorList>
            <person name="Huang Y."/>
            <person name="Li Y."/>
            <person name="Burt D.W."/>
            <person name="Chen H."/>
            <person name="Zhang Y."/>
            <person name="Qian W."/>
            <person name="Kim H."/>
            <person name="Gan S."/>
            <person name="Zhao Y."/>
            <person name="Li J."/>
            <person name="Yi K."/>
            <person name="Feng H."/>
            <person name="Zhu P."/>
            <person name="Li B."/>
            <person name="Liu Q."/>
            <person name="Fairley S."/>
            <person name="Magor K.E."/>
            <person name="Du Z."/>
            <person name="Hu X."/>
            <person name="Goodman L."/>
            <person name="Tafer H."/>
            <person name="Vignal A."/>
            <person name="Lee T."/>
            <person name="Kim K.W."/>
            <person name="Sheng Z."/>
            <person name="An Y."/>
            <person name="Searle S."/>
            <person name="Herrero J."/>
            <person name="Groenen M.A."/>
            <person name="Crooijmans R.P."/>
            <person name="Faraut T."/>
            <person name="Cai Q."/>
            <person name="Webster R.G."/>
            <person name="Aldridge J.R."/>
            <person name="Warren W.C."/>
            <person name="Bartschat S."/>
            <person name="Kehr S."/>
            <person name="Marz M."/>
            <person name="Stadler P.F."/>
            <person name="Smith J."/>
            <person name="Kraus R.H."/>
            <person name="Zhao Y."/>
            <person name="Ren L."/>
            <person name="Fei J."/>
            <person name="Morisson M."/>
            <person name="Kaiser P."/>
            <person name="Griffin D.K."/>
            <person name="Rao M."/>
            <person name="Pitel F."/>
            <person name="Wang J."/>
            <person name="Li N."/>
        </authorList>
    </citation>
    <scope>NUCLEOTIDE SEQUENCE [LARGE SCALE GENOMIC DNA]</scope>
</reference>
<organism evidence="1 2">
    <name type="scientific">Anas platyrhynchos</name>
    <name type="common">Mallard</name>
    <name type="synonym">Anas boschas</name>
    <dbReference type="NCBI Taxonomy" id="8839"/>
    <lineage>
        <taxon>Eukaryota</taxon>
        <taxon>Metazoa</taxon>
        <taxon>Chordata</taxon>
        <taxon>Craniata</taxon>
        <taxon>Vertebrata</taxon>
        <taxon>Euteleostomi</taxon>
        <taxon>Archelosauria</taxon>
        <taxon>Archosauria</taxon>
        <taxon>Dinosauria</taxon>
        <taxon>Saurischia</taxon>
        <taxon>Theropoda</taxon>
        <taxon>Coelurosauria</taxon>
        <taxon>Aves</taxon>
        <taxon>Neognathae</taxon>
        <taxon>Galloanserae</taxon>
        <taxon>Anseriformes</taxon>
        <taxon>Anatidae</taxon>
        <taxon>Anatinae</taxon>
        <taxon>Anas</taxon>
    </lineage>
</organism>
<evidence type="ECO:0000313" key="2">
    <source>
        <dbReference type="Proteomes" id="UP000296049"/>
    </source>
</evidence>
<accession>R0L8N5</accession>
<dbReference type="EMBL" id="KB743010">
    <property type="protein sequence ID" value="EOB01984.1"/>
    <property type="molecule type" value="Genomic_DNA"/>
</dbReference>
<name>R0L8N5_ANAPL</name>
<gene>
    <name evidence="1" type="ORF">Anapl_17510</name>
</gene>
<keyword evidence="2" id="KW-1185">Reference proteome</keyword>
<proteinExistence type="predicted"/>
<dbReference type="Proteomes" id="UP000296049">
    <property type="component" value="Unassembled WGS sequence"/>
</dbReference>
<evidence type="ECO:0000313" key="1">
    <source>
        <dbReference type="EMBL" id="EOB01984.1"/>
    </source>
</evidence>